<reference evidence="4" key="1">
    <citation type="submission" date="2018-11" db="EMBL/GenBank/DDBJ databases">
        <authorList>
            <person name="Grassa J C."/>
        </authorList>
    </citation>
    <scope>NUCLEOTIDE SEQUENCE [LARGE SCALE GENOMIC DNA]</scope>
</reference>
<evidence type="ECO:0000313" key="4">
    <source>
        <dbReference type="EnsemblPlants" id="cds.evm.model.08.839"/>
    </source>
</evidence>
<proteinExistence type="inferred from homology"/>
<dbReference type="PANTHER" id="PTHR47838:SF1">
    <property type="entry name" value="21.7 KDA CLASS VI HEAT SHOCK PROTEIN"/>
    <property type="match status" value="1"/>
</dbReference>
<dbReference type="AlphaFoldDB" id="A0A803QCJ0"/>
<accession>A0A803QCJ0</accession>
<organism evidence="4 5">
    <name type="scientific">Cannabis sativa</name>
    <name type="common">Hemp</name>
    <name type="synonym">Marijuana</name>
    <dbReference type="NCBI Taxonomy" id="3483"/>
    <lineage>
        <taxon>Eukaryota</taxon>
        <taxon>Viridiplantae</taxon>
        <taxon>Streptophyta</taxon>
        <taxon>Embryophyta</taxon>
        <taxon>Tracheophyta</taxon>
        <taxon>Spermatophyta</taxon>
        <taxon>Magnoliopsida</taxon>
        <taxon>eudicotyledons</taxon>
        <taxon>Gunneridae</taxon>
        <taxon>Pentapetalae</taxon>
        <taxon>rosids</taxon>
        <taxon>fabids</taxon>
        <taxon>Rosales</taxon>
        <taxon>Cannabaceae</taxon>
        <taxon>Cannabis</taxon>
    </lineage>
</organism>
<sequence>MSGSSSNTRRQSIEVIREDQTTKKCPFLFGKFFDPSDAFPLWEFDSDILLSNLRSLGQTTVDWFRTPHDQDYVLKADIPGIGVGKNSVQVVYNEKQKAVEVSGVWSQQQSMTINKEWRSGNWWEYGYVRRLELPDDADSRKIEAYLTNDTLLEIKIPKKILDFEPNNNTLANDVMSTKKSDAVLGVMKGEYFVPYDELNLPHYNLDQSLAAVVNQFLSTEDIGAGSSVSTPFSCTLEGGPVGPCSNPPTPLEGHPHSHSVLNASAGGSEAPSRVLCDMPISTMSSVAITAHEEALHAAPYVDHISRLSEKAQGKAVAGAKRAAFTPQSVVVGDSLRNILKRARAGPTIAEVSSAINSTFEQADWSIANNAWHCLFPKATLYHLGFYGSDHRVLKVVLQDESMQGSKVKNFMFENHWLMEDSFFDTVKSAWTNSNLTSYSNNLDHFLSKQGSCIQAIQNWNSSSKSLSKRINALEKSINTLTSNLPLSQDQLNNISSLQSQLDSLLFNIISPNQGAFLSKRVIFDNILIAQEVVHAINHRKQGLSAALRHQERVGLLRGISISRNAPPISHLLFSDDTLLFTIATTSSCHAIKEALTVYHLASGQAVNYGKSSMIFSPNTLTSISDYFFQNLGRKKDSFDFILHRVSSHLNVWNSKLFSRAGKEVLLKAVIQAIPSYAMSCFKIPFSICHKIEKLMAQFWWGSMGNGSKIHWKSWNQLCVSKFFGGLGFRSLVHHNQAMLAKQAWHIYSNPNSLLSVVLKAKYFHHSTFLDAGHGHSPSFTWLSIIWGRDLLKKGLLWKVGNGETIRTVDDYWVPGVRQLQYKAGCFPPSDNVNFFLHPEGHWNREALDTYFDPPTVTSILHVPVGGCDKEDFLIWNNHPSGILSVKTAYHLANAGSLPPSSSNSSLSRKWWTILWSLNIPPKVKTFTWRVYHHILPVALNLFSKKTLPTPICFNCSCPAETVSHALLDCSSAAKTWKSSPFRTFYLSNRHQDVKWFLITAFTELSEEDLVHLLGILWAIRHNRNMKLFANSFMLPNDVVTWATVFITDFQEAQLKKQCALLLQPSFTHQNNSCRLSPGSYRLNTDAALDAKSGKLGFGAVIRDWKNRIVAGLSIPVAGNVDPLMAEALALRSSLLWCSNIKIPLAVIETDSKVLVERIRSVKPDLSALSDVIQDIRLSLSYFPTASIRHIARSHNRNAHCLARKALGLDKEKS</sequence>
<dbReference type="InterPro" id="IPR044730">
    <property type="entry name" value="RNase_H-like_dom_plant"/>
</dbReference>
<dbReference type="Gene3D" id="2.60.40.790">
    <property type="match status" value="1"/>
</dbReference>
<dbReference type="Gramene" id="evm.model.08.839">
    <property type="protein sequence ID" value="cds.evm.model.08.839"/>
    <property type="gene ID" value="evm.TU.08.839"/>
</dbReference>
<dbReference type="SUPFAM" id="SSF49764">
    <property type="entry name" value="HSP20-like chaperones"/>
    <property type="match status" value="1"/>
</dbReference>
<dbReference type="InterPro" id="IPR008978">
    <property type="entry name" value="HSP20-like_chaperone"/>
</dbReference>
<dbReference type="Gene3D" id="3.30.420.10">
    <property type="entry name" value="Ribonuclease H-like superfamily/Ribonuclease H"/>
    <property type="match status" value="1"/>
</dbReference>
<dbReference type="EMBL" id="UZAU01000693">
    <property type="status" value="NOT_ANNOTATED_CDS"/>
    <property type="molecule type" value="Genomic_DNA"/>
</dbReference>
<dbReference type="InterPro" id="IPR002068">
    <property type="entry name" value="A-crystallin/Hsp20_dom"/>
</dbReference>
<name>A0A803QCJ0_CANSA</name>
<dbReference type="PROSITE" id="PS01031">
    <property type="entry name" value="SHSP"/>
    <property type="match status" value="1"/>
</dbReference>
<dbReference type="GO" id="GO:0004523">
    <property type="term" value="F:RNA-DNA hybrid ribonuclease activity"/>
    <property type="evidence" value="ECO:0007669"/>
    <property type="project" value="InterPro"/>
</dbReference>
<dbReference type="PANTHER" id="PTHR47838">
    <property type="entry name" value="21.7 KDA CLASS VI HEAT SHOCK PROTEIN"/>
    <property type="match status" value="1"/>
</dbReference>
<evidence type="ECO:0000256" key="1">
    <source>
        <dbReference type="PROSITE-ProRule" id="PRU00285"/>
    </source>
</evidence>
<evidence type="ECO:0000259" key="3">
    <source>
        <dbReference type="PROSITE" id="PS01031"/>
    </source>
</evidence>
<protein>
    <recommendedName>
        <fullName evidence="3">SHSP domain-containing protein</fullName>
    </recommendedName>
</protein>
<dbReference type="Proteomes" id="UP000596661">
    <property type="component" value="Chromosome 8"/>
</dbReference>
<evidence type="ECO:0000256" key="2">
    <source>
        <dbReference type="RuleBase" id="RU003616"/>
    </source>
</evidence>
<reference evidence="4" key="2">
    <citation type="submission" date="2021-03" db="UniProtKB">
        <authorList>
            <consortium name="EnsemblPlants"/>
        </authorList>
    </citation>
    <scope>IDENTIFICATION</scope>
</reference>
<keyword evidence="5" id="KW-1185">Reference proteome</keyword>
<dbReference type="InterPro" id="IPR002156">
    <property type="entry name" value="RNaseH_domain"/>
</dbReference>
<dbReference type="CDD" id="cd06222">
    <property type="entry name" value="RNase_H_like"/>
    <property type="match status" value="1"/>
</dbReference>
<comment type="similarity">
    <text evidence="1 2">Belongs to the small heat shock protein (HSP20) family.</text>
</comment>
<dbReference type="SUPFAM" id="SSF53098">
    <property type="entry name" value="Ribonuclease H-like"/>
    <property type="match status" value="1"/>
</dbReference>
<feature type="domain" description="SHSP" evidence="3">
    <location>
        <begin position="52"/>
        <end position="173"/>
    </location>
</feature>
<evidence type="ECO:0000313" key="5">
    <source>
        <dbReference type="Proteomes" id="UP000596661"/>
    </source>
</evidence>
<dbReference type="Pfam" id="PF13456">
    <property type="entry name" value="RVT_3"/>
    <property type="match status" value="1"/>
</dbReference>
<dbReference type="InterPro" id="IPR012337">
    <property type="entry name" value="RNaseH-like_sf"/>
</dbReference>
<dbReference type="InterPro" id="IPR026960">
    <property type="entry name" value="RVT-Znf"/>
</dbReference>
<dbReference type="InterPro" id="IPR036397">
    <property type="entry name" value="RNaseH_sf"/>
</dbReference>
<dbReference type="EnsemblPlants" id="evm.model.08.839">
    <property type="protein sequence ID" value="cds.evm.model.08.839"/>
    <property type="gene ID" value="evm.TU.08.839"/>
</dbReference>
<dbReference type="GO" id="GO:0003676">
    <property type="term" value="F:nucleic acid binding"/>
    <property type="evidence" value="ECO:0007669"/>
    <property type="project" value="InterPro"/>
</dbReference>
<dbReference type="Pfam" id="PF00011">
    <property type="entry name" value="HSP20"/>
    <property type="match status" value="1"/>
</dbReference>
<dbReference type="Pfam" id="PF13966">
    <property type="entry name" value="zf-RVT"/>
    <property type="match status" value="1"/>
</dbReference>